<keyword evidence="2" id="KW-1133">Transmembrane helix</keyword>
<sequence length="923" mass="109184">MSASSSKSGDVIFEVKTEEIGSEVKKDESEIIYIKDKDEDEPESEDVIIEVNTEEIGPEVKKDNSEIKLYETEAPDKYFAVSSEGDFLVELVLKDFDFELQMYDIKISKNKDNSEQKSYRELSRIYTIFKFTNGQINLSKDKQFSKKDDISNQKDQKDEQDDINNQKDEKDKQRTDKNSQKADIYTLIILSLSGIYKCQMKNKLIKNIQKLNYPKRVYNDMINNLTHHFNQNYNPVYEIACHYMYKYIKQCLNQHYFLADTMNDDIKYIELYDLNTNHLVNIFQRQNSSECGLEIAELVFIWDIFGSLRDSSKLKNLGFKIELPSDFYEQKNFYKQIGFDEQIKQSNSFMVVDKGDELLEPWLLSTEKHSRYLFYLDKKKEKLLLIGNHTIQVWHNQGPEKGPKKRSLEFIHVPLSHSSINYAQNSLSAMNFEKFAIEVIDINCYIRKFKLNFKYFGKSYQIKMEDKNDIMNILGWTVKDETENLKSMDVIEQTRKIILKFIRLHPTEWRLLGIRYNLMSALVEAEEYELVNYILSSKEPLHIPQYISWEDKKNTIQTACSVLKRRVKKNHNIGWINKFVGIISKLYKSNKIEGKEEKDESYISEEEDIEYEDEKVESYVFYAQKLFYHPCFYEKRLNLISFKFFEISPKANGLLKVLIPITQLIPQDYFTTNKKIFDIREKKFTDYLNLLISPIQYLSLKEEDHSPFISSLKKIPKNIETIFILLGYLSYIGLKQSSTIYEITKGNNLAYTMTGDEPDNPFSNIICSILVAYDWDSISFDTWNYWPLTIISIICSFIFVTILQNIIISYMGDAFSDAVKDSKCAVYRFQIDFIHEFALFEKSLEFNNLDSKFKDKIRAKYICFYYDPDITSSWKKIAEKMESEPYSMTQIENITNFEFLSDEDCEFIWGKVEKDTEYWFFEK</sequence>
<organism evidence="3 4">
    <name type="scientific">Gigaspora rosea</name>
    <dbReference type="NCBI Taxonomy" id="44941"/>
    <lineage>
        <taxon>Eukaryota</taxon>
        <taxon>Fungi</taxon>
        <taxon>Fungi incertae sedis</taxon>
        <taxon>Mucoromycota</taxon>
        <taxon>Glomeromycotina</taxon>
        <taxon>Glomeromycetes</taxon>
        <taxon>Diversisporales</taxon>
        <taxon>Gigasporaceae</taxon>
        <taxon>Gigaspora</taxon>
    </lineage>
</organism>
<evidence type="ECO:0000256" key="2">
    <source>
        <dbReference type="SAM" id="Phobius"/>
    </source>
</evidence>
<dbReference type="Proteomes" id="UP000266673">
    <property type="component" value="Unassembled WGS sequence"/>
</dbReference>
<feature type="compositionally biased region" description="Basic and acidic residues" evidence="1">
    <location>
        <begin position="142"/>
        <end position="157"/>
    </location>
</feature>
<keyword evidence="2" id="KW-0812">Transmembrane</keyword>
<reference evidence="3 4" key="1">
    <citation type="submission" date="2018-06" db="EMBL/GenBank/DDBJ databases">
        <title>Comparative genomics reveals the genomic features of Rhizophagus irregularis, R. cerebriforme, R. diaphanum and Gigaspora rosea, and their symbiotic lifestyle signature.</title>
        <authorList>
            <person name="Morin E."/>
            <person name="San Clemente H."/>
            <person name="Chen E.C.H."/>
            <person name="De La Providencia I."/>
            <person name="Hainaut M."/>
            <person name="Kuo A."/>
            <person name="Kohler A."/>
            <person name="Murat C."/>
            <person name="Tang N."/>
            <person name="Roy S."/>
            <person name="Loubradou J."/>
            <person name="Henrissat B."/>
            <person name="Grigoriev I.V."/>
            <person name="Corradi N."/>
            <person name="Roux C."/>
            <person name="Martin F.M."/>
        </authorList>
    </citation>
    <scope>NUCLEOTIDE SEQUENCE [LARGE SCALE GENOMIC DNA]</scope>
    <source>
        <strain evidence="3 4">DAOM 194757</strain>
    </source>
</reference>
<dbReference type="EMBL" id="QKWP01000691">
    <property type="protein sequence ID" value="RIB16227.1"/>
    <property type="molecule type" value="Genomic_DNA"/>
</dbReference>
<proteinExistence type="predicted"/>
<accession>A0A397V4E8</accession>
<gene>
    <name evidence="3" type="ORF">C2G38_2190492</name>
</gene>
<protein>
    <recommendedName>
        <fullName evidence="5">Ion transport domain-containing protein</fullName>
    </recommendedName>
</protein>
<evidence type="ECO:0000256" key="1">
    <source>
        <dbReference type="SAM" id="MobiDB-lite"/>
    </source>
</evidence>
<feature type="transmembrane region" description="Helical" evidence="2">
    <location>
        <begin position="783"/>
        <end position="803"/>
    </location>
</feature>
<keyword evidence="4" id="KW-1185">Reference proteome</keyword>
<evidence type="ECO:0000313" key="3">
    <source>
        <dbReference type="EMBL" id="RIB16227.1"/>
    </source>
</evidence>
<evidence type="ECO:0008006" key="5">
    <source>
        <dbReference type="Google" id="ProtNLM"/>
    </source>
</evidence>
<evidence type="ECO:0000313" key="4">
    <source>
        <dbReference type="Proteomes" id="UP000266673"/>
    </source>
</evidence>
<dbReference type="OrthoDB" id="2436368at2759"/>
<feature type="compositionally biased region" description="Basic and acidic residues" evidence="1">
    <location>
        <begin position="164"/>
        <end position="177"/>
    </location>
</feature>
<feature type="region of interest" description="Disordered" evidence="1">
    <location>
        <begin position="142"/>
        <end position="177"/>
    </location>
</feature>
<dbReference type="AlphaFoldDB" id="A0A397V4E8"/>
<name>A0A397V4E8_9GLOM</name>
<keyword evidence="2" id="KW-0472">Membrane</keyword>
<dbReference type="STRING" id="44941.A0A397V4E8"/>
<comment type="caution">
    <text evidence="3">The sequence shown here is derived from an EMBL/GenBank/DDBJ whole genome shotgun (WGS) entry which is preliminary data.</text>
</comment>